<dbReference type="InterPro" id="IPR018958">
    <property type="entry name" value="Knr4/Smi1-like_dom"/>
</dbReference>
<protein>
    <submittedName>
        <fullName evidence="2">Cell wall assembly protein</fullName>
    </submittedName>
</protein>
<evidence type="ECO:0000313" key="2">
    <source>
        <dbReference type="EMBL" id="OEH83133.1"/>
    </source>
</evidence>
<dbReference type="SMART" id="SM00860">
    <property type="entry name" value="SMI1_KNR4"/>
    <property type="match status" value="1"/>
</dbReference>
<dbReference type="AlphaFoldDB" id="A0A1E5KZ84"/>
<evidence type="ECO:0000259" key="1">
    <source>
        <dbReference type="SMART" id="SM00860"/>
    </source>
</evidence>
<comment type="caution">
    <text evidence="2">The sequence shown here is derived from an EMBL/GenBank/DDBJ whole genome shotgun (WGS) entry which is preliminary data.</text>
</comment>
<keyword evidence="3" id="KW-1185">Reference proteome</keyword>
<dbReference type="InterPro" id="IPR037883">
    <property type="entry name" value="Knr4/Smi1-like_sf"/>
</dbReference>
<name>A0A1E5KZ84_9ENTE</name>
<dbReference type="Proteomes" id="UP000095256">
    <property type="component" value="Unassembled WGS sequence"/>
</dbReference>
<dbReference type="RefSeq" id="WP_069698088.1">
    <property type="nucleotide sequence ID" value="NZ_JAGGMA010000002.1"/>
</dbReference>
<evidence type="ECO:0000313" key="3">
    <source>
        <dbReference type="Proteomes" id="UP000095256"/>
    </source>
</evidence>
<dbReference type="Pfam" id="PF14568">
    <property type="entry name" value="SUKH_6"/>
    <property type="match status" value="1"/>
</dbReference>
<dbReference type="STRING" id="762845.BCR26_02370"/>
<gene>
    <name evidence="2" type="ORF">BCR26_02370</name>
</gene>
<dbReference type="Gene3D" id="3.40.1580.10">
    <property type="entry name" value="SMI1/KNR4-like"/>
    <property type="match status" value="1"/>
</dbReference>
<reference evidence="2 3" key="1">
    <citation type="submission" date="2016-09" db="EMBL/GenBank/DDBJ databases">
        <authorList>
            <person name="Capua I."/>
            <person name="De Benedictis P."/>
            <person name="Joannis T."/>
            <person name="Lombin L.H."/>
            <person name="Cattoli G."/>
        </authorList>
    </citation>
    <scope>NUCLEOTIDE SEQUENCE [LARGE SCALE GENOMIC DNA]</scope>
    <source>
        <strain evidence="2 3">LMG 25899</strain>
    </source>
</reference>
<dbReference type="OrthoDB" id="2223083at2"/>
<proteinExistence type="predicted"/>
<organism evidence="2 3">
    <name type="scientific">Enterococcus rivorum</name>
    <dbReference type="NCBI Taxonomy" id="762845"/>
    <lineage>
        <taxon>Bacteria</taxon>
        <taxon>Bacillati</taxon>
        <taxon>Bacillota</taxon>
        <taxon>Bacilli</taxon>
        <taxon>Lactobacillales</taxon>
        <taxon>Enterococcaceae</taxon>
        <taxon>Enterococcus</taxon>
    </lineage>
</organism>
<feature type="domain" description="Knr4/Smi1-like" evidence="1">
    <location>
        <begin position="13"/>
        <end position="158"/>
    </location>
</feature>
<dbReference type="SUPFAM" id="SSF160631">
    <property type="entry name" value="SMI1/KNR4-like"/>
    <property type="match status" value="1"/>
</dbReference>
<sequence>MIFEVQKDSILVSPSDETVKDFDEFYKVKLPPKYVEFLKKYNGAIPVTNIFSTSKKDYLIERFLCLLSKEDRDRLPDVSWSEIGVVLTELDERLVDDENLIGMNIIPIAMLFAGDFICLDYRENKEVPNVCVWFHDESDEFMPVVEKISSNFVDFLNNLHV</sequence>
<accession>A0A1E5KZ84</accession>
<dbReference type="EMBL" id="MIEK01000012">
    <property type="protein sequence ID" value="OEH83133.1"/>
    <property type="molecule type" value="Genomic_DNA"/>
</dbReference>